<gene>
    <name evidence="2" type="ORF">ACFQ4E_19810</name>
</gene>
<dbReference type="RefSeq" id="WP_386806260.1">
    <property type="nucleotide sequence ID" value="NZ_JBHTMU010000063.1"/>
</dbReference>
<protein>
    <submittedName>
        <fullName evidence="2">DUF1127 domain-containing protein</fullName>
    </submittedName>
</protein>
<reference evidence="3" key="1">
    <citation type="journal article" date="2019" name="Int. J. Syst. Evol. Microbiol.">
        <title>The Global Catalogue of Microorganisms (GCM) 10K type strain sequencing project: providing services to taxonomists for standard genome sequencing and annotation.</title>
        <authorList>
            <consortium name="The Broad Institute Genomics Platform"/>
            <consortium name="The Broad Institute Genome Sequencing Center for Infectious Disease"/>
            <person name="Wu L."/>
            <person name="Ma J."/>
        </authorList>
    </citation>
    <scope>NUCLEOTIDE SEQUENCE [LARGE SCALE GENOMIC DNA]</scope>
    <source>
        <strain evidence="3">CCUG 62953</strain>
    </source>
</reference>
<dbReference type="Pfam" id="PF06568">
    <property type="entry name" value="YjiS-like"/>
    <property type="match status" value="1"/>
</dbReference>
<evidence type="ECO:0000259" key="1">
    <source>
        <dbReference type="Pfam" id="PF06568"/>
    </source>
</evidence>
<organism evidence="2 3">
    <name type="scientific">Litorisediminicola beolgyonensis</name>
    <dbReference type="NCBI Taxonomy" id="1173614"/>
    <lineage>
        <taxon>Bacteria</taxon>
        <taxon>Pseudomonadati</taxon>
        <taxon>Pseudomonadota</taxon>
        <taxon>Alphaproteobacteria</taxon>
        <taxon>Rhodobacterales</taxon>
        <taxon>Paracoccaceae</taxon>
        <taxon>Litorisediminicola</taxon>
    </lineage>
</organism>
<dbReference type="Proteomes" id="UP001597135">
    <property type="component" value="Unassembled WGS sequence"/>
</dbReference>
<name>A0ABW3ZNV4_9RHOB</name>
<sequence length="86" mass="9360">MTYMTAAHPATGPVALASGIGRILVSSTRLDHDVVPSLLSRAATELRLRAEIHRTRRQLSALSDRELDDIGLTRGDIDRAARKAAR</sequence>
<dbReference type="EMBL" id="JBHTMU010000063">
    <property type="protein sequence ID" value="MFD1344684.1"/>
    <property type="molecule type" value="Genomic_DNA"/>
</dbReference>
<feature type="domain" description="YjiS-like" evidence="1">
    <location>
        <begin position="46"/>
        <end position="78"/>
    </location>
</feature>
<accession>A0ABW3ZNV4</accession>
<comment type="caution">
    <text evidence="2">The sequence shown here is derived from an EMBL/GenBank/DDBJ whole genome shotgun (WGS) entry which is preliminary data.</text>
</comment>
<keyword evidence="3" id="KW-1185">Reference proteome</keyword>
<evidence type="ECO:0000313" key="2">
    <source>
        <dbReference type="EMBL" id="MFD1344684.1"/>
    </source>
</evidence>
<proteinExistence type="predicted"/>
<dbReference type="InterPro" id="IPR009506">
    <property type="entry name" value="YjiS-like"/>
</dbReference>
<evidence type="ECO:0000313" key="3">
    <source>
        <dbReference type="Proteomes" id="UP001597135"/>
    </source>
</evidence>